<evidence type="ECO:0000256" key="1">
    <source>
        <dbReference type="SAM" id="MobiDB-lite"/>
    </source>
</evidence>
<keyword evidence="3" id="KW-1185">Reference proteome</keyword>
<reference evidence="2 3" key="1">
    <citation type="journal article" date="2014" name="Nat. Genet.">
        <title>Genome sequence of the hot pepper provides insights into the evolution of pungency in Capsicum species.</title>
        <authorList>
            <person name="Kim S."/>
            <person name="Park M."/>
            <person name="Yeom S.I."/>
            <person name="Kim Y.M."/>
            <person name="Lee J.M."/>
            <person name="Lee H.A."/>
            <person name="Seo E."/>
            <person name="Choi J."/>
            <person name="Cheong K."/>
            <person name="Kim K.T."/>
            <person name="Jung K."/>
            <person name="Lee G.W."/>
            <person name="Oh S.K."/>
            <person name="Bae C."/>
            <person name="Kim S.B."/>
            <person name="Lee H.Y."/>
            <person name="Kim S.Y."/>
            <person name="Kim M.S."/>
            <person name="Kang B.C."/>
            <person name="Jo Y.D."/>
            <person name="Yang H.B."/>
            <person name="Jeong H.J."/>
            <person name="Kang W.H."/>
            <person name="Kwon J.K."/>
            <person name="Shin C."/>
            <person name="Lim J.Y."/>
            <person name="Park J.H."/>
            <person name="Huh J.H."/>
            <person name="Kim J.S."/>
            <person name="Kim B.D."/>
            <person name="Cohen O."/>
            <person name="Paran I."/>
            <person name="Suh M.C."/>
            <person name="Lee S.B."/>
            <person name="Kim Y.K."/>
            <person name="Shin Y."/>
            <person name="Noh S.J."/>
            <person name="Park J."/>
            <person name="Seo Y.S."/>
            <person name="Kwon S.Y."/>
            <person name="Kim H.A."/>
            <person name="Park J.M."/>
            <person name="Kim H.J."/>
            <person name="Choi S.B."/>
            <person name="Bosland P.W."/>
            <person name="Reeves G."/>
            <person name="Jo S.H."/>
            <person name="Lee B.W."/>
            <person name="Cho H.T."/>
            <person name="Choi H.S."/>
            <person name="Lee M.S."/>
            <person name="Yu Y."/>
            <person name="Do Choi Y."/>
            <person name="Park B.S."/>
            <person name="van Deynze A."/>
            <person name="Ashrafi H."/>
            <person name="Hill T."/>
            <person name="Kim W.T."/>
            <person name="Pai H.S."/>
            <person name="Ahn H.K."/>
            <person name="Yeam I."/>
            <person name="Giovannoni J.J."/>
            <person name="Rose J.K."/>
            <person name="Sorensen I."/>
            <person name="Lee S.J."/>
            <person name="Kim R.W."/>
            <person name="Choi I.Y."/>
            <person name="Choi B.S."/>
            <person name="Lim J.S."/>
            <person name="Lee Y.H."/>
            <person name="Choi D."/>
        </authorList>
    </citation>
    <scope>NUCLEOTIDE SEQUENCE [LARGE SCALE GENOMIC DNA]</scope>
    <source>
        <strain evidence="3">cv. CM334</strain>
    </source>
</reference>
<proteinExistence type="predicted"/>
<organism evidence="2 3">
    <name type="scientific">Capsicum annuum</name>
    <name type="common">Capsicum pepper</name>
    <dbReference type="NCBI Taxonomy" id="4072"/>
    <lineage>
        <taxon>Eukaryota</taxon>
        <taxon>Viridiplantae</taxon>
        <taxon>Streptophyta</taxon>
        <taxon>Embryophyta</taxon>
        <taxon>Tracheophyta</taxon>
        <taxon>Spermatophyta</taxon>
        <taxon>Magnoliopsida</taxon>
        <taxon>eudicotyledons</taxon>
        <taxon>Gunneridae</taxon>
        <taxon>Pentapetalae</taxon>
        <taxon>asterids</taxon>
        <taxon>lamiids</taxon>
        <taxon>Solanales</taxon>
        <taxon>Solanaceae</taxon>
        <taxon>Solanoideae</taxon>
        <taxon>Capsiceae</taxon>
        <taxon>Capsicum</taxon>
    </lineage>
</organism>
<feature type="compositionally biased region" description="Basic and acidic residues" evidence="1">
    <location>
        <begin position="365"/>
        <end position="383"/>
    </location>
</feature>
<dbReference type="Proteomes" id="UP000222542">
    <property type="component" value="Unassembled WGS sequence"/>
</dbReference>
<dbReference type="AlphaFoldDB" id="A0A2G2YQR8"/>
<evidence type="ECO:0000313" key="2">
    <source>
        <dbReference type="EMBL" id="PHT72054.1"/>
    </source>
</evidence>
<feature type="region of interest" description="Disordered" evidence="1">
    <location>
        <begin position="349"/>
        <end position="383"/>
    </location>
</feature>
<feature type="compositionally biased region" description="Basic and acidic residues" evidence="1">
    <location>
        <begin position="84"/>
        <end position="93"/>
    </location>
</feature>
<feature type="compositionally biased region" description="Basic residues" evidence="1">
    <location>
        <begin position="37"/>
        <end position="47"/>
    </location>
</feature>
<sequence length="494" mass="56809">MTQKKKKSVLSIVDIFNEDGKEVSTGFVMAPKEKNPKPTKKEKKRSVPQKLFNEKSNYEEEEPLLKKQRKKISPKNPLPPPLVEVKESEESDTKPTTSEHTAFEQTNSEKQGSEHAESEENDSDHLDFEELMAGQPESKGPSTESPFAEPQVDEESSIRGTMVKWKNPEVRDDTRWQIPKSQKIFFDGLFRTNRRAFKSPIFGENRIITKGLSRYPEVERKFHDYDLGWTTREGNSFFPTLVKEFYANYQVRLENMCKEREKSIDQPFLDKVLVQGLMVDVSEATINRPFAAAVDKRVKAALDPYKIRPRQGESSGWKAIAALIMVSVDLVVKKSKGEIPFLDLTEEPVKKKKKKDKNKGKGKRGRPDSNKERKVEKRERKKIEKKEIKKAYRNNYDLDSLVHCLRNPPDYLHSSPFLLHLHQLNLEIPQISPSQSCLIENAWLADPSAFYISHVLFTLLISFALFHSHDHRNSGAGYHRVSSMPCPTLFGHSL</sequence>
<feature type="compositionally biased region" description="Basic and acidic residues" evidence="1">
    <location>
        <begin position="111"/>
        <end position="128"/>
    </location>
</feature>
<comment type="caution">
    <text evidence="2">The sequence shown here is derived from an EMBL/GenBank/DDBJ whole genome shotgun (WGS) entry which is preliminary data.</text>
</comment>
<reference evidence="2 3" key="2">
    <citation type="journal article" date="2017" name="Genome Biol.">
        <title>New reference genome sequences of hot pepper reveal the massive evolution of plant disease-resistance genes by retroduplication.</title>
        <authorList>
            <person name="Kim S."/>
            <person name="Park J."/>
            <person name="Yeom S.I."/>
            <person name="Kim Y.M."/>
            <person name="Seo E."/>
            <person name="Kim K.T."/>
            <person name="Kim M.S."/>
            <person name="Lee J.M."/>
            <person name="Cheong K."/>
            <person name="Shin H.S."/>
            <person name="Kim S.B."/>
            <person name="Han K."/>
            <person name="Lee J."/>
            <person name="Park M."/>
            <person name="Lee H.A."/>
            <person name="Lee H.Y."/>
            <person name="Lee Y."/>
            <person name="Oh S."/>
            <person name="Lee J.H."/>
            <person name="Choi E."/>
            <person name="Choi E."/>
            <person name="Lee S.E."/>
            <person name="Jeon J."/>
            <person name="Kim H."/>
            <person name="Choi G."/>
            <person name="Song H."/>
            <person name="Lee J."/>
            <person name="Lee S.C."/>
            <person name="Kwon J.K."/>
            <person name="Lee H.Y."/>
            <person name="Koo N."/>
            <person name="Hong Y."/>
            <person name="Kim R.W."/>
            <person name="Kang W.H."/>
            <person name="Huh J.H."/>
            <person name="Kang B.C."/>
            <person name="Yang T.J."/>
            <person name="Lee Y.H."/>
            <person name="Bennetzen J.L."/>
            <person name="Choi D."/>
        </authorList>
    </citation>
    <scope>NUCLEOTIDE SEQUENCE [LARGE SCALE GENOMIC DNA]</scope>
    <source>
        <strain evidence="3">cv. CM334</strain>
    </source>
</reference>
<accession>A0A2G2YQR8</accession>
<evidence type="ECO:0000313" key="3">
    <source>
        <dbReference type="Proteomes" id="UP000222542"/>
    </source>
</evidence>
<protein>
    <submittedName>
        <fullName evidence="2">Uncharacterized protein</fullName>
    </submittedName>
</protein>
<feature type="compositionally biased region" description="Basic residues" evidence="1">
    <location>
        <begin position="350"/>
        <end position="364"/>
    </location>
</feature>
<name>A0A2G2YQR8_CAPAN</name>
<dbReference type="Gramene" id="PHT72054">
    <property type="protein sequence ID" value="PHT72054"/>
    <property type="gene ID" value="T459_22839"/>
</dbReference>
<feature type="compositionally biased region" description="Polar residues" evidence="1">
    <location>
        <begin position="94"/>
        <end position="110"/>
    </location>
</feature>
<dbReference type="EMBL" id="AYRZ02000009">
    <property type="protein sequence ID" value="PHT72054.1"/>
    <property type="molecule type" value="Genomic_DNA"/>
</dbReference>
<gene>
    <name evidence="2" type="ORF">T459_22839</name>
</gene>
<feature type="region of interest" description="Disordered" evidence="1">
    <location>
        <begin position="20"/>
        <end position="161"/>
    </location>
</feature>